<reference evidence="7" key="1">
    <citation type="submission" date="2014-08" db="EMBL/GenBank/DDBJ databases">
        <authorList>
            <person name="Sharma Rahul"/>
            <person name="Thines Marco"/>
        </authorList>
    </citation>
    <scope>NUCLEOTIDE SEQUENCE</scope>
</reference>
<evidence type="ECO:0000256" key="2">
    <source>
        <dbReference type="ARBA" id="ARBA00022692"/>
    </source>
</evidence>
<accession>A0A0F7ST33</accession>
<organism evidence="7">
    <name type="scientific">Phaffia rhodozyma</name>
    <name type="common">Yeast</name>
    <name type="synonym">Xanthophyllomyces dendrorhous</name>
    <dbReference type="NCBI Taxonomy" id="264483"/>
    <lineage>
        <taxon>Eukaryota</taxon>
        <taxon>Fungi</taxon>
        <taxon>Dikarya</taxon>
        <taxon>Basidiomycota</taxon>
        <taxon>Agaricomycotina</taxon>
        <taxon>Tremellomycetes</taxon>
        <taxon>Cystofilobasidiales</taxon>
        <taxon>Mrakiaceae</taxon>
        <taxon>Phaffia</taxon>
    </lineage>
</organism>
<dbReference type="AlphaFoldDB" id="A0A0F7ST33"/>
<dbReference type="EMBL" id="LN483157">
    <property type="protein sequence ID" value="CED83720.1"/>
    <property type="molecule type" value="Genomic_DNA"/>
</dbReference>
<dbReference type="GO" id="GO:0016491">
    <property type="term" value="F:oxidoreductase activity"/>
    <property type="evidence" value="ECO:0007669"/>
    <property type="project" value="InterPro"/>
</dbReference>
<dbReference type="Pfam" id="PF04116">
    <property type="entry name" value="FA_hydroxylase"/>
    <property type="match status" value="1"/>
</dbReference>
<sequence length="378" mass="42944">MEFITSALKNTTLPADLAGSASSLYPSVNMADLNILEQLWVRWYLYIGNPVLATGIMSFVLHEVVYFGRCLPLVIIDQIPYFRKWKLQPGKVPTAKQQWDCTKLVLLSHFTVELPQIWGFHPMAEYFGMSTHSVPFPSWTTMAWQVAIFFVFEDTFHYFAHRWLHTPMLYKHIHKLHHEFSAPFGLAAEYAHPIEVLILGAGTVGGPLLFAVASQTILKSLGFDTTLHIFTVYVWVIFKLFQAVEAHSGYDFPWGPRHWIPFWSGAEHHDYHHMAFVNNYSTSFRWWDHLLGTDDKYTAYRKRVAAAKASERAKVEAAENVKTEAEGLAAEKALLARSGESKPKNVRLGDEVASDGKESAPMNVLKVAAEQEEAKKSK</sequence>
<dbReference type="InterPro" id="IPR050307">
    <property type="entry name" value="Sterol_Desaturase_Related"/>
</dbReference>
<protein>
    <submittedName>
        <fullName evidence="7">C-4 methyl sterol oxidase</fullName>
    </submittedName>
</protein>
<feature type="compositionally biased region" description="Basic and acidic residues" evidence="5">
    <location>
        <begin position="340"/>
        <end position="358"/>
    </location>
</feature>
<feature type="domain" description="Fatty acid hydroxylase" evidence="6">
    <location>
        <begin position="147"/>
        <end position="293"/>
    </location>
</feature>
<evidence type="ECO:0000256" key="4">
    <source>
        <dbReference type="ARBA" id="ARBA00023136"/>
    </source>
</evidence>
<dbReference type="PANTHER" id="PTHR11863">
    <property type="entry name" value="STEROL DESATURASE"/>
    <property type="match status" value="1"/>
</dbReference>
<feature type="region of interest" description="Disordered" evidence="5">
    <location>
        <begin position="340"/>
        <end position="362"/>
    </location>
</feature>
<dbReference type="GO" id="GO:0005506">
    <property type="term" value="F:iron ion binding"/>
    <property type="evidence" value="ECO:0007669"/>
    <property type="project" value="InterPro"/>
</dbReference>
<dbReference type="GO" id="GO:0008610">
    <property type="term" value="P:lipid biosynthetic process"/>
    <property type="evidence" value="ECO:0007669"/>
    <property type="project" value="InterPro"/>
</dbReference>
<dbReference type="GO" id="GO:0016020">
    <property type="term" value="C:membrane"/>
    <property type="evidence" value="ECO:0007669"/>
    <property type="project" value="UniProtKB-SubCell"/>
</dbReference>
<evidence type="ECO:0000256" key="3">
    <source>
        <dbReference type="ARBA" id="ARBA00022989"/>
    </source>
</evidence>
<dbReference type="InterPro" id="IPR006694">
    <property type="entry name" value="Fatty_acid_hydroxylase"/>
</dbReference>
<proteinExistence type="predicted"/>
<evidence type="ECO:0000259" key="6">
    <source>
        <dbReference type="Pfam" id="PF04116"/>
    </source>
</evidence>
<name>A0A0F7ST33_PHARH</name>
<evidence type="ECO:0000256" key="1">
    <source>
        <dbReference type="ARBA" id="ARBA00004370"/>
    </source>
</evidence>
<keyword evidence="3" id="KW-1133">Transmembrane helix</keyword>
<keyword evidence="4" id="KW-0472">Membrane</keyword>
<evidence type="ECO:0000313" key="7">
    <source>
        <dbReference type="EMBL" id="CED83720.1"/>
    </source>
</evidence>
<evidence type="ECO:0000256" key="5">
    <source>
        <dbReference type="SAM" id="MobiDB-lite"/>
    </source>
</evidence>
<keyword evidence="2" id="KW-0812">Transmembrane</keyword>
<comment type="subcellular location">
    <subcellularLocation>
        <location evidence="1">Membrane</location>
    </subcellularLocation>
</comment>